<sequence length="140" mass="15792">MSKKNTWSNLRDTEIEKALKEIHASSEDDSDDDGRHENYPIPHINEALDNLQGLTRFELLDILEKERVCSPPVSDPHPPSFSPNEDEEMANHEPVTCTIMQDPVCETEQFASHSVLQVTTISIAYHTNTASKVILLGFTF</sequence>
<comment type="caution">
    <text evidence="2">The sequence shown here is derived from an EMBL/GenBank/DDBJ whole genome shotgun (WGS) entry which is preliminary data.</text>
</comment>
<feature type="region of interest" description="Disordered" evidence="1">
    <location>
        <begin position="18"/>
        <end position="41"/>
    </location>
</feature>
<evidence type="ECO:0000313" key="3">
    <source>
        <dbReference type="Proteomes" id="UP001153954"/>
    </source>
</evidence>
<dbReference type="Proteomes" id="UP001153954">
    <property type="component" value="Unassembled WGS sequence"/>
</dbReference>
<accession>A0AAU9VAA0</accession>
<name>A0AAU9VAA0_EUPED</name>
<keyword evidence="3" id="KW-1185">Reference proteome</keyword>
<evidence type="ECO:0000256" key="1">
    <source>
        <dbReference type="SAM" id="MobiDB-lite"/>
    </source>
</evidence>
<gene>
    <name evidence="2" type="ORF">EEDITHA_LOCUS22827</name>
</gene>
<proteinExistence type="predicted"/>
<dbReference type="AlphaFoldDB" id="A0AAU9VAA0"/>
<dbReference type="EMBL" id="CAKOGL010000043">
    <property type="protein sequence ID" value="CAH2108936.1"/>
    <property type="molecule type" value="Genomic_DNA"/>
</dbReference>
<organism evidence="2 3">
    <name type="scientific">Euphydryas editha</name>
    <name type="common">Edith's checkerspot</name>
    <dbReference type="NCBI Taxonomy" id="104508"/>
    <lineage>
        <taxon>Eukaryota</taxon>
        <taxon>Metazoa</taxon>
        <taxon>Ecdysozoa</taxon>
        <taxon>Arthropoda</taxon>
        <taxon>Hexapoda</taxon>
        <taxon>Insecta</taxon>
        <taxon>Pterygota</taxon>
        <taxon>Neoptera</taxon>
        <taxon>Endopterygota</taxon>
        <taxon>Lepidoptera</taxon>
        <taxon>Glossata</taxon>
        <taxon>Ditrysia</taxon>
        <taxon>Papilionoidea</taxon>
        <taxon>Nymphalidae</taxon>
        <taxon>Nymphalinae</taxon>
        <taxon>Euphydryas</taxon>
    </lineage>
</organism>
<reference evidence="2" key="1">
    <citation type="submission" date="2022-03" db="EMBL/GenBank/DDBJ databases">
        <authorList>
            <person name="Tunstrom K."/>
        </authorList>
    </citation>
    <scope>NUCLEOTIDE SEQUENCE</scope>
</reference>
<evidence type="ECO:0000313" key="2">
    <source>
        <dbReference type="EMBL" id="CAH2108936.1"/>
    </source>
</evidence>
<feature type="region of interest" description="Disordered" evidence="1">
    <location>
        <begin position="69"/>
        <end position="90"/>
    </location>
</feature>
<protein>
    <submittedName>
        <fullName evidence="2">Uncharacterized protein</fullName>
    </submittedName>
</protein>